<evidence type="ECO:0000259" key="2">
    <source>
        <dbReference type="Pfam" id="PF07727"/>
    </source>
</evidence>
<feature type="compositionally biased region" description="Polar residues" evidence="1">
    <location>
        <begin position="1"/>
        <end position="10"/>
    </location>
</feature>
<dbReference type="PANTHER" id="PTHR11439">
    <property type="entry name" value="GAG-POL-RELATED RETROTRANSPOSON"/>
    <property type="match status" value="1"/>
</dbReference>
<feature type="domain" description="Reverse transcriptase Ty1/copia-type" evidence="2">
    <location>
        <begin position="114"/>
        <end position="294"/>
    </location>
</feature>
<evidence type="ECO:0000256" key="1">
    <source>
        <dbReference type="SAM" id="MobiDB-lite"/>
    </source>
</evidence>
<dbReference type="InterPro" id="IPR013103">
    <property type="entry name" value="RVT_2"/>
</dbReference>
<organism evidence="3 4">
    <name type="scientific">Vitis vinifera</name>
    <name type="common">Grape</name>
    <dbReference type="NCBI Taxonomy" id="29760"/>
    <lineage>
        <taxon>Eukaryota</taxon>
        <taxon>Viridiplantae</taxon>
        <taxon>Streptophyta</taxon>
        <taxon>Embryophyta</taxon>
        <taxon>Tracheophyta</taxon>
        <taxon>Spermatophyta</taxon>
        <taxon>Magnoliopsida</taxon>
        <taxon>eudicotyledons</taxon>
        <taxon>Gunneridae</taxon>
        <taxon>Pentapetalae</taxon>
        <taxon>rosids</taxon>
        <taxon>Vitales</taxon>
        <taxon>Vitaceae</taxon>
        <taxon>Viteae</taxon>
        <taxon>Vitis</taxon>
    </lineage>
</organism>
<comment type="caution">
    <text evidence="3">The sequence shown here is derived from an EMBL/GenBank/DDBJ whole genome shotgun (WGS) entry which is preliminary data.</text>
</comment>
<feature type="region of interest" description="Disordered" evidence="1">
    <location>
        <begin position="1"/>
        <end position="26"/>
    </location>
</feature>
<evidence type="ECO:0000313" key="4">
    <source>
        <dbReference type="Proteomes" id="UP000288805"/>
    </source>
</evidence>
<dbReference type="SUPFAM" id="SSF56672">
    <property type="entry name" value="DNA/RNA polymerases"/>
    <property type="match status" value="1"/>
</dbReference>
<dbReference type="EMBL" id="QGNW01000059">
    <property type="protein sequence ID" value="RVX04769.1"/>
    <property type="molecule type" value="Genomic_DNA"/>
</dbReference>
<gene>
    <name evidence="3" type="primary">RE1_1802</name>
    <name evidence="3" type="ORF">CK203_025030</name>
</gene>
<feature type="compositionally biased region" description="Basic residues" evidence="1">
    <location>
        <begin position="15"/>
        <end position="26"/>
    </location>
</feature>
<dbReference type="AlphaFoldDB" id="A0A438J740"/>
<proteinExistence type="predicted"/>
<dbReference type="InterPro" id="IPR043502">
    <property type="entry name" value="DNA/RNA_pol_sf"/>
</dbReference>
<dbReference type="Pfam" id="PF07727">
    <property type="entry name" value="RVT_2"/>
    <property type="match status" value="1"/>
</dbReference>
<dbReference type="Proteomes" id="UP000288805">
    <property type="component" value="Unassembled WGS sequence"/>
</dbReference>
<accession>A0A438J740</accession>
<dbReference type="PANTHER" id="PTHR11439:SF470">
    <property type="entry name" value="CYSTEINE-RICH RLK (RECEPTOR-LIKE PROTEIN KINASE) 8"/>
    <property type="match status" value="1"/>
</dbReference>
<reference evidence="3 4" key="1">
    <citation type="journal article" date="2018" name="PLoS Genet.">
        <title>Population sequencing reveals clonal diversity and ancestral inbreeding in the grapevine cultivar Chardonnay.</title>
        <authorList>
            <person name="Roach M.J."/>
            <person name="Johnson D.L."/>
            <person name="Bohlmann J."/>
            <person name="van Vuuren H.J."/>
            <person name="Jones S.J."/>
            <person name="Pretorius I.S."/>
            <person name="Schmidt S.A."/>
            <person name="Borneman A.R."/>
        </authorList>
    </citation>
    <scope>NUCLEOTIDE SEQUENCE [LARGE SCALE GENOMIC DNA]</scope>
    <source>
        <strain evidence="4">cv. Chardonnay</strain>
        <tissue evidence="3">Leaf</tissue>
    </source>
</reference>
<name>A0A438J740_VITVI</name>
<protein>
    <submittedName>
        <fullName evidence="3">Retrovirus-related Pol polyprotein from transposon RE1</fullName>
    </submittedName>
</protein>
<sequence length="464" mass="52866">METGNDQSQGEMLGRGHRRGHRQHKEPRHLQDYICYSARSLSTLCSKASSIQKVPSGEPYPIANYVTYTKNFVGHRAFLAAINIEKEQRTYKEAVTGNRWREAMAKEIEALEANQTWKVVDLPLEKKAIGCKWIYKIKYNADVSIERYKARLVAQEFTQIEGIDYQETFAPMAKMTSVRGFLVVAVTKSWELHQMDVNNAFLHKDFAEEVYMKLPEGFKAIGKNKVCKLQKLLYELKQALRQWFAKLTTALKEYGLQQSLVDYSLFTYRHGNIVMNLLVYVDDLILVGNNNKATYGMIDVLDCNKSRPDIYSNWASCPLTGRSISGCCVKLGTSPISWRCKKQGTISRSSAEVEYHSMAIAASELTWLKSLLASLGVLHDKPMKLYCDNKATLHIAANPIFHERTKHIQIDCHFVREKVQSGEIVTTYLPSKLQVANMFTKALGRQQFLFLSSKLGIRDLHAPT</sequence>
<evidence type="ECO:0000313" key="3">
    <source>
        <dbReference type="EMBL" id="RVX04769.1"/>
    </source>
</evidence>
<dbReference type="CDD" id="cd09272">
    <property type="entry name" value="RNase_HI_RT_Ty1"/>
    <property type="match status" value="1"/>
</dbReference>